<dbReference type="HOGENOM" id="CLU_1845426_0_0_1"/>
<proteinExistence type="predicted"/>
<gene>
    <name evidence="1" type="ORF">LACBIDRAFT_321385</name>
</gene>
<dbReference type="KEGG" id="lbc:LACBIDRAFT_321385"/>
<dbReference type="RefSeq" id="XP_001873715.1">
    <property type="nucleotide sequence ID" value="XM_001873680.1"/>
</dbReference>
<dbReference type="Proteomes" id="UP000001194">
    <property type="component" value="Unassembled WGS sequence"/>
</dbReference>
<dbReference type="EMBL" id="DS547091">
    <property type="protein sequence ID" value="EDR15507.1"/>
    <property type="molecule type" value="Genomic_DNA"/>
</dbReference>
<reference evidence="1 2" key="1">
    <citation type="journal article" date="2008" name="Nature">
        <title>The genome of Laccaria bicolor provides insights into mycorrhizal symbiosis.</title>
        <authorList>
            <person name="Martin F."/>
            <person name="Aerts A."/>
            <person name="Ahren D."/>
            <person name="Brun A."/>
            <person name="Danchin E.G.J."/>
            <person name="Duchaussoy F."/>
            <person name="Gibon J."/>
            <person name="Kohler A."/>
            <person name="Lindquist E."/>
            <person name="Pereda V."/>
            <person name="Salamov A."/>
            <person name="Shapiro H.J."/>
            <person name="Wuyts J."/>
            <person name="Blaudez D."/>
            <person name="Buee M."/>
            <person name="Brokstein P."/>
            <person name="Canbaeck B."/>
            <person name="Cohen D."/>
            <person name="Courty P.E."/>
            <person name="Coutinho P.M."/>
            <person name="Delaruelle C."/>
            <person name="Detter J.C."/>
            <person name="Deveau A."/>
            <person name="DiFazio S."/>
            <person name="Duplessis S."/>
            <person name="Fraissinet-Tachet L."/>
            <person name="Lucic E."/>
            <person name="Frey-Klett P."/>
            <person name="Fourrey C."/>
            <person name="Feussner I."/>
            <person name="Gay G."/>
            <person name="Grimwood J."/>
            <person name="Hoegger P.J."/>
            <person name="Jain P."/>
            <person name="Kilaru S."/>
            <person name="Labbe J."/>
            <person name="Lin Y.C."/>
            <person name="Legue V."/>
            <person name="Le Tacon F."/>
            <person name="Marmeisse R."/>
            <person name="Melayah D."/>
            <person name="Montanini B."/>
            <person name="Muratet M."/>
            <person name="Nehls U."/>
            <person name="Niculita-Hirzel H."/>
            <person name="Oudot-Le Secq M.P."/>
            <person name="Peter M."/>
            <person name="Quesneville H."/>
            <person name="Rajashekar B."/>
            <person name="Reich M."/>
            <person name="Rouhier N."/>
            <person name="Schmutz J."/>
            <person name="Yin T."/>
            <person name="Chalot M."/>
            <person name="Henrissat B."/>
            <person name="Kuees U."/>
            <person name="Lucas S."/>
            <person name="Van de Peer Y."/>
            <person name="Podila G.K."/>
            <person name="Polle A."/>
            <person name="Pukkila P.J."/>
            <person name="Richardson P.M."/>
            <person name="Rouze P."/>
            <person name="Sanders I.R."/>
            <person name="Stajich J.E."/>
            <person name="Tunlid A."/>
            <person name="Tuskan G."/>
            <person name="Grigoriev I.V."/>
        </authorList>
    </citation>
    <scope>NUCLEOTIDE SEQUENCE [LARGE SCALE GENOMIC DNA]</scope>
    <source>
        <strain evidence="2">S238N-H82 / ATCC MYA-4686</strain>
    </source>
</reference>
<keyword evidence="2" id="KW-1185">Reference proteome</keyword>
<name>B0CQ05_LACBS</name>
<dbReference type="GeneID" id="6069468"/>
<dbReference type="AlphaFoldDB" id="B0CQ05"/>
<organism evidence="2">
    <name type="scientific">Laccaria bicolor (strain S238N-H82 / ATCC MYA-4686)</name>
    <name type="common">Bicoloured deceiver</name>
    <name type="synonym">Laccaria laccata var. bicolor</name>
    <dbReference type="NCBI Taxonomy" id="486041"/>
    <lineage>
        <taxon>Eukaryota</taxon>
        <taxon>Fungi</taxon>
        <taxon>Dikarya</taxon>
        <taxon>Basidiomycota</taxon>
        <taxon>Agaricomycotina</taxon>
        <taxon>Agaricomycetes</taxon>
        <taxon>Agaricomycetidae</taxon>
        <taxon>Agaricales</taxon>
        <taxon>Agaricineae</taxon>
        <taxon>Hydnangiaceae</taxon>
        <taxon>Laccaria</taxon>
    </lineage>
</organism>
<dbReference type="InParanoid" id="B0CQ05"/>
<accession>B0CQ05</accession>
<protein>
    <submittedName>
        <fullName evidence="1">Predicted protein</fullName>
    </submittedName>
</protein>
<evidence type="ECO:0000313" key="1">
    <source>
        <dbReference type="EMBL" id="EDR15507.1"/>
    </source>
</evidence>
<sequence>MGSGNQTGCPASPLPFDGFNHWAHVTRYKPKISNRSSWIRGVRLSTLRVLRLNDHGVTNQASLTCYIEEIANTTGPALRVTVGTIHTATVLTNLLTKAYSYNHGRAMGLMKLRDCTIFSKQLTMISYPLVQESNLALAP</sequence>
<evidence type="ECO:0000313" key="2">
    <source>
        <dbReference type="Proteomes" id="UP000001194"/>
    </source>
</evidence>